<feature type="region of interest" description="Disordered" evidence="1">
    <location>
        <begin position="47"/>
        <end position="75"/>
    </location>
</feature>
<dbReference type="EMBL" id="GG750086">
    <property type="protein sequence ID" value="KMW69473.1"/>
    <property type="molecule type" value="Genomic_DNA"/>
</dbReference>
<dbReference type="AlphaFoldDB" id="A0A0J9ET63"/>
<protein>
    <submittedName>
        <fullName evidence="2">Uncharacterized protein</fullName>
    </submittedName>
</protein>
<reference evidence="2" key="1">
    <citation type="submission" date="2010-03" db="EMBL/GenBank/DDBJ databases">
        <title>Annotation of Blastomyces dermatitidis strain ATCC 18188.</title>
        <authorList>
            <consortium name="The Broad Institute Genome Sequencing Platform"/>
            <consortium name="Broad Institute Genome Sequencing Center for Infectious Disease."/>
            <person name="Cuomo C."/>
            <person name="Klein B."/>
            <person name="Sullivan T."/>
            <person name="Heitman J."/>
            <person name="Young S."/>
            <person name="Zeng Q."/>
            <person name="Gargeya S."/>
            <person name="Alvarado L."/>
            <person name="Berlin A.M."/>
            <person name="Chapman S.B."/>
            <person name="Chen Z."/>
            <person name="Freedman E."/>
            <person name="Gellesch M."/>
            <person name="Goldberg J."/>
            <person name="Griggs A."/>
            <person name="Gujja S."/>
            <person name="Heilman E."/>
            <person name="Heiman D."/>
            <person name="Howarth C."/>
            <person name="Mehta T."/>
            <person name="Neiman D."/>
            <person name="Pearson M."/>
            <person name="Roberts A."/>
            <person name="Saif S."/>
            <person name="Shea T."/>
            <person name="Shenoy N."/>
            <person name="Sisk P."/>
            <person name="Stolte C."/>
            <person name="Sykes S."/>
            <person name="White J."/>
            <person name="Yandava C."/>
            <person name="Haas B."/>
            <person name="Nusbaum C."/>
            <person name="Birren B."/>
        </authorList>
    </citation>
    <scope>NUCLEOTIDE SEQUENCE</scope>
    <source>
        <strain evidence="2">ATCC 18188</strain>
    </source>
</reference>
<dbReference type="Proteomes" id="UP000007802">
    <property type="component" value="Unassembled WGS sequence"/>
</dbReference>
<proteinExistence type="predicted"/>
<name>A0A0J9ET63_AJEDA</name>
<organism evidence="2">
    <name type="scientific">Ajellomyces dermatitidis (strain ATCC 18188 / CBS 674.68)</name>
    <name type="common">Blastomyces dermatitidis</name>
    <dbReference type="NCBI Taxonomy" id="653446"/>
    <lineage>
        <taxon>Eukaryota</taxon>
        <taxon>Fungi</taxon>
        <taxon>Dikarya</taxon>
        <taxon>Ascomycota</taxon>
        <taxon>Pezizomycotina</taxon>
        <taxon>Eurotiomycetes</taxon>
        <taxon>Eurotiomycetidae</taxon>
        <taxon>Onygenales</taxon>
        <taxon>Ajellomycetaceae</taxon>
        <taxon>Blastomyces</taxon>
    </lineage>
</organism>
<gene>
    <name evidence="2" type="ORF">BDDG_13616</name>
</gene>
<sequence length="170" mass="20103">MHFMIQNIEKTALLSEHVNLLAAEVEPETADQKIHFAWFFDSQSQRDSRQEMYGTRPNGTKREIHGPGGQSTEKAVKRDFEMIIISDKKEKKKEKKKKKKNREALLSEHINLLITEMKPETADQKMRDFKVQIDLTERKQQKLFSEKAVKRDFEMIIISDEKKKKKKNEK</sequence>
<evidence type="ECO:0000313" key="2">
    <source>
        <dbReference type="EMBL" id="KMW69473.1"/>
    </source>
</evidence>
<evidence type="ECO:0000256" key="1">
    <source>
        <dbReference type="SAM" id="MobiDB-lite"/>
    </source>
</evidence>
<accession>A0A0J9ET63</accession>